<keyword evidence="1" id="KW-0732">Signal</keyword>
<proteinExistence type="predicted"/>
<dbReference type="SMART" id="SM00108">
    <property type="entry name" value="B_lectin"/>
    <property type="match status" value="1"/>
</dbReference>
<dbReference type="InterPro" id="IPR036426">
    <property type="entry name" value="Bulb-type_lectin_dom_sf"/>
</dbReference>
<dbReference type="PROSITE" id="PS50927">
    <property type="entry name" value="BULB_LECTIN"/>
    <property type="match status" value="1"/>
</dbReference>
<dbReference type="GO" id="GO:0051707">
    <property type="term" value="P:response to other organism"/>
    <property type="evidence" value="ECO:0007669"/>
    <property type="project" value="UniProtKB-ARBA"/>
</dbReference>
<dbReference type="SUPFAM" id="SSF51110">
    <property type="entry name" value="alpha-D-mannose-specific plant lectins"/>
    <property type="match status" value="1"/>
</dbReference>
<reference evidence="3 4" key="1">
    <citation type="journal article" date="2019" name="Nat. Plants">
        <title>Genome sequencing of Musa balbisiana reveals subgenome evolution and function divergence in polyploid bananas.</title>
        <authorList>
            <person name="Yao X."/>
        </authorList>
    </citation>
    <scope>NUCLEOTIDE SEQUENCE [LARGE SCALE GENOMIC DNA]</scope>
    <source>
        <strain evidence="4">cv. DH-PKW</strain>
        <tissue evidence="3">Leaves</tissue>
    </source>
</reference>
<dbReference type="EMBL" id="PYDT01000007">
    <property type="protein sequence ID" value="THU56839.1"/>
    <property type="molecule type" value="Genomic_DNA"/>
</dbReference>
<dbReference type="Proteomes" id="UP000317650">
    <property type="component" value="Chromosome 11"/>
</dbReference>
<evidence type="ECO:0000256" key="1">
    <source>
        <dbReference type="SAM" id="SignalP"/>
    </source>
</evidence>
<accession>A0A4S8J6R3</accession>
<evidence type="ECO:0000313" key="4">
    <source>
        <dbReference type="Proteomes" id="UP000317650"/>
    </source>
</evidence>
<organism evidence="3 4">
    <name type="scientific">Musa balbisiana</name>
    <name type="common">Banana</name>
    <dbReference type="NCBI Taxonomy" id="52838"/>
    <lineage>
        <taxon>Eukaryota</taxon>
        <taxon>Viridiplantae</taxon>
        <taxon>Streptophyta</taxon>
        <taxon>Embryophyta</taxon>
        <taxon>Tracheophyta</taxon>
        <taxon>Spermatophyta</taxon>
        <taxon>Magnoliopsida</taxon>
        <taxon>Liliopsida</taxon>
        <taxon>Zingiberales</taxon>
        <taxon>Musaceae</taxon>
        <taxon>Musa</taxon>
    </lineage>
</organism>
<dbReference type="AlphaFoldDB" id="A0A4S8J6R3"/>
<dbReference type="InterPro" id="IPR001480">
    <property type="entry name" value="Bulb-type_lectin_dom"/>
</dbReference>
<feature type="signal peptide" evidence="1">
    <location>
        <begin position="1"/>
        <end position="31"/>
    </location>
</feature>
<evidence type="ECO:0000259" key="2">
    <source>
        <dbReference type="PROSITE" id="PS50927"/>
    </source>
</evidence>
<comment type="caution">
    <text evidence="3">The sequence shown here is derived from an EMBL/GenBank/DDBJ whole genome shotgun (WGS) entry which is preliminary data.</text>
</comment>
<dbReference type="SMR" id="A0A4S8J6R3"/>
<evidence type="ECO:0000313" key="3">
    <source>
        <dbReference type="EMBL" id="THU56839.1"/>
    </source>
</evidence>
<keyword evidence="4" id="KW-1185">Reference proteome</keyword>
<feature type="domain" description="Bulb-type lectin" evidence="2">
    <location>
        <begin position="32"/>
        <end position="139"/>
    </location>
</feature>
<sequence>MASTPASVSAASLILPVFLLGLLLLPPPCAADYILYSGESLNSGQSLRYGTYNFIMQNDCNLVLYDNGRAIWASGTNGRGSNCVCRMQSDGNLVVYTGSTAVWASNTNRGRGNYVCILQKDRNVVVYGGSLWATGTNIGSARVIIAGNSSTTAAPAVVATAPRNK</sequence>
<dbReference type="CDD" id="cd00028">
    <property type="entry name" value="B_lectin"/>
    <property type="match status" value="1"/>
</dbReference>
<gene>
    <name evidence="3" type="ORF">C4D60_Mb11t21430</name>
</gene>
<dbReference type="Gene3D" id="2.90.10.10">
    <property type="entry name" value="Bulb-type lectin domain"/>
    <property type="match status" value="1"/>
</dbReference>
<protein>
    <recommendedName>
        <fullName evidence="2">Bulb-type lectin domain-containing protein</fullName>
    </recommendedName>
</protein>
<name>A0A4S8J6R3_MUSBA</name>
<feature type="chain" id="PRO_5020866807" description="Bulb-type lectin domain-containing protein" evidence="1">
    <location>
        <begin position="32"/>
        <end position="165"/>
    </location>
</feature>